<gene>
    <name evidence="2" type="ORF">AVDCRST_MAG85-3966</name>
</gene>
<name>A0A6J4TWY9_9ACTN</name>
<feature type="compositionally biased region" description="Basic and acidic residues" evidence="1">
    <location>
        <begin position="46"/>
        <end position="66"/>
    </location>
</feature>
<evidence type="ECO:0000256" key="1">
    <source>
        <dbReference type="SAM" id="MobiDB-lite"/>
    </source>
</evidence>
<feature type="compositionally biased region" description="Low complexity" evidence="1">
    <location>
        <begin position="8"/>
        <end position="27"/>
    </location>
</feature>
<organism evidence="2">
    <name type="scientific">uncultured Solirubrobacteraceae bacterium</name>
    <dbReference type="NCBI Taxonomy" id="1162706"/>
    <lineage>
        <taxon>Bacteria</taxon>
        <taxon>Bacillati</taxon>
        <taxon>Actinomycetota</taxon>
        <taxon>Thermoleophilia</taxon>
        <taxon>Solirubrobacterales</taxon>
        <taxon>Solirubrobacteraceae</taxon>
        <taxon>environmental samples</taxon>
    </lineage>
</organism>
<feature type="region of interest" description="Disordered" evidence="1">
    <location>
        <begin position="1"/>
        <end position="179"/>
    </location>
</feature>
<proteinExistence type="predicted"/>
<feature type="compositionally biased region" description="Low complexity" evidence="1">
    <location>
        <begin position="168"/>
        <end position="179"/>
    </location>
</feature>
<evidence type="ECO:0000313" key="2">
    <source>
        <dbReference type="EMBL" id="CAA9534423.1"/>
    </source>
</evidence>
<feature type="compositionally biased region" description="Basic residues" evidence="1">
    <location>
        <begin position="29"/>
        <end position="45"/>
    </location>
</feature>
<feature type="non-terminal residue" evidence="2">
    <location>
        <position position="179"/>
    </location>
</feature>
<sequence>AARRLPQAREGPAARGRGPPPARADGPPQRRRRCQPRLRRRRHPRPREARRPGLPRAPDDLGQQHRDRARHVALHAHDRPPHAPAPPRVRHVAAADDRPAPALGDRPREAPTRLAPVLQERLGLGQRRSRPPGRAADRRRAPDLGGGHDERQRLTCRGESHAARDRQAPASRPAARSRI</sequence>
<accession>A0A6J4TWY9</accession>
<dbReference type="AlphaFoldDB" id="A0A6J4TWY9"/>
<feature type="compositionally biased region" description="Basic and acidic residues" evidence="1">
    <location>
        <begin position="93"/>
        <end position="111"/>
    </location>
</feature>
<protein>
    <submittedName>
        <fullName evidence="2">Uncharacterized protein</fullName>
    </submittedName>
</protein>
<feature type="non-terminal residue" evidence="2">
    <location>
        <position position="1"/>
    </location>
</feature>
<feature type="compositionally biased region" description="Basic and acidic residues" evidence="1">
    <location>
        <begin position="135"/>
        <end position="167"/>
    </location>
</feature>
<dbReference type="EMBL" id="CADCVT010000448">
    <property type="protein sequence ID" value="CAA9534423.1"/>
    <property type="molecule type" value="Genomic_DNA"/>
</dbReference>
<reference evidence="2" key="1">
    <citation type="submission" date="2020-02" db="EMBL/GenBank/DDBJ databases">
        <authorList>
            <person name="Meier V. D."/>
        </authorList>
    </citation>
    <scope>NUCLEOTIDE SEQUENCE</scope>
    <source>
        <strain evidence="2">AVDCRST_MAG85</strain>
    </source>
</reference>